<accession>A0A8K0G9H0</accession>
<comment type="similarity">
    <text evidence="1">Belongs to the sulfotransferase 1 family.</text>
</comment>
<dbReference type="InterPro" id="IPR000863">
    <property type="entry name" value="Sulfotransferase_dom"/>
</dbReference>
<dbReference type="Proteomes" id="UP000801492">
    <property type="component" value="Unassembled WGS sequence"/>
</dbReference>
<organism evidence="4 5">
    <name type="scientific">Ignelater luminosus</name>
    <name type="common">Cucubano</name>
    <name type="synonym">Pyrophorus luminosus</name>
    <dbReference type="NCBI Taxonomy" id="2038154"/>
    <lineage>
        <taxon>Eukaryota</taxon>
        <taxon>Metazoa</taxon>
        <taxon>Ecdysozoa</taxon>
        <taxon>Arthropoda</taxon>
        <taxon>Hexapoda</taxon>
        <taxon>Insecta</taxon>
        <taxon>Pterygota</taxon>
        <taxon>Neoptera</taxon>
        <taxon>Endopterygota</taxon>
        <taxon>Coleoptera</taxon>
        <taxon>Polyphaga</taxon>
        <taxon>Elateriformia</taxon>
        <taxon>Elateroidea</taxon>
        <taxon>Elateridae</taxon>
        <taxon>Agrypninae</taxon>
        <taxon>Pyrophorini</taxon>
        <taxon>Ignelater</taxon>
    </lineage>
</organism>
<dbReference type="SUPFAM" id="SSF52540">
    <property type="entry name" value="P-loop containing nucleoside triphosphate hydrolases"/>
    <property type="match status" value="1"/>
</dbReference>
<name>A0A8K0G9H0_IGNLU</name>
<evidence type="ECO:0000313" key="5">
    <source>
        <dbReference type="Proteomes" id="UP000801492"/>
    </source>
</evidence>
<dbReference type="GO" id="GO:0008146">
    <property type="term" value="F:sulfotransferase activity"/>
    <property type="evidence" value="ECO:0007669"/>
    <property type="project" value="InterPro"/>
</dbReference>
<dbReference type="OrthoDB" id="205623at2759"/>
<evidence type="ECO:0000256" key="2">
    <source>
        <dbReference type="ARBA" id="ARBA00022679"/>
    </source>
</evidence>
<sequence length="337" mass="39788">MENYYFEEIKPNDEIGKIIDEEMLSEFCTKYIMVGQDRTVFASYYLQYVEEIKNFEVYDDDVWVVSFPKTGTTWTQEMVWIIANNLDFEGAKKSLRERFPSWEVCTAIDRKRLYEALNIPPRQCDTNSIEYAKNLQRPRFIKSHLPFSLLPKQIQNGTKSPKMICVMRNPKDTCVSYYHHGILLMGWKTSLENFVKVFMAGKSIMGPYWKHVLGYWNKRHLPNLLIIKYEDMKANLPSVIRTVAQFLNRTITEEQIQLLCKHLSFESMKSNPAVNFEDLIEKMKKINLMVENEAFIRTGIIGQYKEELSPETIIKFNGWVKENVRGTELENEYIFQI</sequence>
<reference evidence="4" key="1">
    <citation type="submission" date="2019-08" db="EMBL/GenBank/DDBJ databases">
        <title>The genome of the North American firefly Photinus pyralis.</title>
        <authorList>
            <consortium name="Photinus pyralis genome working group"/>
            <person name="Fallon T.R."/>
            <person name="Sander Lower S.E."/>
            <person name="Weng J.-K."/>
        </authorList>
    </citation>
    <scope>NUCLEOTIDE SEQUENCE</scope>
    <source>
        <strain evidence="4">TRF0915ILg1</strain>
        <tissue evidence="4">Whole body</tissue>
    </source>
</reference>
<dbReference type="EMBL" id="VTPC01007798">
    <property type="protein sequence ID" value="KAF2893637.1"/>
    <property type="molecule type" value="Genomic_DNA"/>
</dbReference>
<feature type="domain" description="Sulfotransferase" evidence="3">
    <location>
        <begin position="59"/>
        <end position="327"/>
    </location>
</feature>
<dbReference type="Gene3D" id="3.40.50.300">
    <property type="entry name" value="P-loop containing nucleotide triphosphate hydrolases"/>
    <property type="match status" value="1"/>
</dbReference>
<dbReference type="PANTHER" id="PTHR11783">
    <property type="entry name" value="SULFOTRANSFERASE SULT"/>
    <property type="match status" value="1"/>
</dbReference>
<dbReference type="AlphaFoldDB" id="A0A8K0G9H0"/>
<proteinExistence type="inferred from homology"/>
<dbReference type="Pfam" id="PF00685">
    <property type="entry name" value="Sulfotransfer_1"/>
    <property type="match status" value="1"/>
</dbReference>
<protein>
    <recommendedName>
        <fullName evidence="3">Sulfotransferase domain-containing protein</fullName>
    </recommendedName>
</protein>
<keyword evidence="5" id="KW-1185">Reference proteome</keyword>
<keyword evidence="2" id="KW-0808">Transferase</keyword>
<evidence type="ECO:0000256" key="1">
    <source>
        <dbReference type="ARBA" id="ARBA00005771"/>
    </source>
</evidence>
<evidence type="ECO:0000313" key="4">
    <source>
        <dbReference type="EMBL" id="KAF2893637.1"/>
    </source>
</evidence>
<gene>
    <name evidence="4" type="ORF">ILUMI_12538</name>
</gene>
<comment type="caution">
    <text evidence="4">The sequence shown here is derived from an EMBL/GenBank/DDBJ whole genome shotgun (WGS) entry which is preliminary data.</text>
</comment>
<dbReference type="InterPro" id="IPR027417">
    <property type="entry name" value="P-loop_NTPase"/>
</dbReference>
<evidence type="ECO:0000259" key="3">
    <source>
        <dbReference type="Pfam" id="PF00685"/>
    </source>
</evidence>